<dbReference type="Gene3D" id="3.20.110.10">
    <property type="entry name" value="Glycoside hydrolase 38, N terminal domain"/>
    <property type="match status" value="1"/>
</dbReference>
<dbReference type="Pfam" id="PF01074">
    <property type="entry name" value="Glyco_hydro_38N"/>
    <property type="match status" value="1"/>
</dbReference>
<dbReference type="InterPro" id="IPR015341">
    <property type="entry name" value="Glyco_hydro_38_cen"/>
</dbReference>
<dbReference type="Pfam" id="PF09261">
    <property type="entry name" value="Alpha-mann_mid"/>
    <property type="match status" value="1"/>
</dbReference>
<dbReference type="InterPro" id="IPR041147">
    <property type="entry name" value="GH38_C"/>
</dbReference>
<dbReference type="EMBL" id="FQZE01000006">
    <property type="protein sequence ID" value="SHI79698.1"/>
    <property type="molecule type" value="Genomic_DNA"/>
</dbReference>
<keyword evidence="8" id="KW-1185">Reference proteome</keyword>
<organism evidence="7 8">
    <name type="scientific">Tangfeifania diversioriginum</name>
    <dbReference type="NCBI Taxonomy" id="1168035"/>
    <lineage>
        <taxon>Bacteria</taxon>
        <taxon>Pseudomonadati</taxon>
        <taxon>Bacteroidota</taxon>
        <taxon>Bacteroidia</taxon>
        <taxon>Marinilabiliales</taxon>
        <taxon>Prolixibacteraceae</taxon>
        <taxon>Tangfeifania</taxon>
    </lineage>
</organism>
<dbReference type="InterPro" id="IPR028995">
    <property type="entry name" value="Glyco_hydro_57/38_cen_sf"/>
</dbReference>
<sequence>MKKISIFLLAVTCIFTAGDFNAMAQQTQVSETGIETSDTKKDTIHVIGHAHMDMNWLWTYFETMKMCNDNLRQVVSFMDEYPDYTMIQSQAAVYKFVEMVDPALFKRVQEYVKDGRLELAGGMWTEGDTNLSSGEALARSFLLGQRYFNHHFGKMAKVGWLPDNFGHVSQLPQMLKLAGMDYYYFHRCKPYMGSFWWEGPDGSKVLCYANNTYNGKITPELNSELQKIAPDKNRILHITGVGDHGGGPSRAEIELVHELNKLPDYPAVKFSTAGTFYNRLSNEMDGRPTHKGEMQFIFEGCYTTVSEIKSGNRNCENLLFGSEFFNTLNWLNGHKYPQNELNQLWETVTFNQFHDILPGSAIYEANRQAVARYTETERKAQELKDAAFLKIADEVKFQEGLGQPVVAFNMVPNERKAIVEATVYSHEEPATVKVASWGANYYGQNFRTVDKENEGAENNPNVNFLDPDYKTSQEGSAEILASVLVRDGSGKTFPAQITFSKPTPPGYTSKVQFVDDNLPAGGYKTYYVDMTQKGEKAEPVSFSNNTFETDFFIVKFDMKKGAIISLVDKRTNSEYVKEGGELNKLRIYMEDKKGGMKSWTLNKIVKEEDVSNVESVKIIEKGPVRACVETVKTWGNSRFIERTYLYKSYPRIEYDMEVHWLETGTDSTDSPMLRALFPLNMENPKFHSHVPFDVVERPVDGIINGEKAPSWLTSQSRVYGVTPETADGQEVPAQKWVDISDNSKGITLLNKTKYGHSYHKGDLRLTLMRAAGAPDIYPNLGKFKISYALYPHRGDWTNGVWQEGDDFNMPVLAGEPHSLALGKAHATRPETGSFVSLDAKGVHITGMKKAEDSEEMVIRLVEVEGKEKTFQLNLPKNVQSVRKLNLIEMPAAENSGATASGNSVTMHIKPHEIVTLGIKLR</sequence>
<dbReference type="SUPFAM" id="SSF88713">
    <property type="entry name" value="Glycoside hydrolase/deacetylase"/>
    <property type="match status" value="1"/>
</dbReference>
<keyword evidence="3" id="KW-0378">Hydrolase</keyword>
<comment type="similarity">
    <text evidence="1">Belongs to the glycosyl hydrolase 38 family.</text>
</comment>
<feature type="chain" id="PRO_5013087606" evidence="5">
    <location>
        <begin position="25"/>
        <end position="921"/>
    </location>
</feature>
<proteinExistence type="inferred from homology"/>
<evidence type="ECO:0000256" key="5">
    <source>
        <dbReference type="SAM" id="SignalP"/>
    </source>
</evidence>
<dbReference type="InterPro" id="IPR011013">
    <property type="entry name" value="Gal_mutarotase_sf_dom"/>
</dbReference>
<evidence type="ECO:0000256" key="3">
    <source>
        <dbReference type="ARBA" id="ARBA00022801"/>
    </source>
</evidence>
<evidence type="ECO:0000256" key="2">
    <source>
        <dbReference type="ARBA" id="ARBA00022723"/>
    </source>
</evidence>
<dbReference type="Gene3D" id="2.70.98.30">
    <property type="entry name" value="Golgi alpha-mannosidase II, domain 4"/>
    <property type="match status" value="1"/>
</dbReference>
<dbReference type="PANTHER" id="PTHR46017:SF1">
    <property type="entry name" value="ALPHA-MANNOSIDASE 2C1"/>
    <property type="match status" value="1"/>
</dbReference>
<dbReference type="Gene3D" id="2.60.40.2220">
    <property type="match status" value="1"/>
</dbReference>
<protein>
    <submittedName>
        <fullName evidence="7">Alpha-mannosidase</fullName>
    </submittedName>
</protein>
<dbReference type="PANTHER" id="PTHR46017">
    <property type="entry name" value="ALPHA-MANNOSIDASE 2C1"/>
    <property type="match status" value="1"/>
</dbReference>
<evidence type="ECO:0000313" key="7">
    <source>
        <dbReference type="EMBL" id="SHI79698.1"/>
    </source>
</evidence>
<dbReference type="InterPro" id="IPR011682">
    <property type="entry name" value="Glyco_hydro_38_C"/>
</dbReference>
<accession>A0A1M6E365</accession>
<feature type="signal peptide" evidence="5">
    <location>
        <begin position="1"/>
        <end position="24"/>
    </location>
</feature>
<dbReference type="InterPro" id="IPR037094">
    <property type="entry name" value="Glyco_hydro_38_cen_sf"/>
</dbReference>
<dbReference type="STRING" id="1168035.SAMN05444280_10636"/>
<evidence type="ECO:0000256" key="1">
    <source>
        <dbReference type="ARBA" id="ARBA00009792"/>
    </source>
</evidence>
<keyword evidence="2" id="KW-0479">Metal-binding</keyword>
<dbReference type="SUPFAM" id="SSF74650">
    <property type="entry name" value="Galactose mutarotase-like"/>
    <property type="match status" value="1"/>
</dbReference>
<evidence type="ECO:0000259" key="6">
    <source>
        <dbReference type="SMART" id="SM00872"/>
    </source>
</evidence>
<dbReference type="CDD" id="cd10789">
    <property type="entry name" value="GH38N_AMII_ER_cytosolic"/>
    <property type="match status" value="1"/>
</dbReference>
<dbReference type="GO" id="GO:0030246">
    <property type="term" value="F:carbohydrate binding"/>
    <property type="evidence" value="ECO:0007669"/>
    <property type="project" value="InterPro"/>
</dbReference>
<dbReference type="GO" id="GO:0046872">
    <property type="term" value="F:metal ion binding"/>
    <property type="evidence" value="ECO:0007669"/>
    <property type="project" value="UniProtKB-KW"/>
</dbReference>
<dbReference type="GO" id="GO:0006013">
    <property type="term" value="P:mannose metabolic process"/>
    <property type="evidence" value="ECO:0007669"/>
    <property type="project" value="InterPro"/>
</dbReference>
<dbReference type="Pfam" id="PF07748">
    <property type="entry name" value="Glyco_hydro_38C"/>
    <property type="match status" value="1"/>
</dbReference>
<evidence type="ECO:0000256" key="4">
    <source>
        <dbReference type="ARBA" id="ARBA00023295"/>
    </source>
</evidence>
<feature type="domain" description="Glycoside hydrolase family 38 central" evidence="6">
    <location>
        <begin position="299"/>
        <end position="373"/>
    </location>
</feature>
<dbReference type="InterPro" id="IPR027291">
    <property type="entry name" value="Glyco_hydro_38_N_sf"/>
</dbReference>
<dbReference type="FunFam" id="1.20.1270.50:FF:000004">
    <property type="entry name" value="alpha-mannosidase 2C1 isoform X1"/>
    <property type="match status" value="1"/>
</dbReference>
<dbReference type="OrthoDB" id="9772207at2"/>
<name>A0A1M6E365_9BACT</name>
<dbReference type="AlphaFoldDB" id="A0A1M6E365"/>
<keyword evidence="4" id="KW-0326">Glycosidase</keyword>
<dbReference type="Pfam" id="PF17677">
    <property type="entry name" value="Glyco_hydro38C2"/>
    <property type="match status" value="1"/>
</dbReference>
<dbReference type="GO" id="GO:0009313">
    <property type="term" value="P:oligosaccharide catabolic process"/>
    <property type="evidence" value="ECO:0007669"/>
    <property type="project" value="TreeGrafter"/>
</dbReference>
<dbReference type="Proteomes" id="UP000184050">
    <property type="component" value="Unassembled WGS sequence"/>
</dbReference>
<reference evidence="7 8" key="1">
    <citation type="submission" date="2016-11" db="EMBL/GenBank/DDBJ databases">
        <authorList>
            <person name="Jaros S."/>
            <person name="Januszkiewicz K."/>
            <person name="Wedrychowicz H."/>
        </authorList>
    </citation>
    <scope>NUCLEOTIDE SEQUENCE [LARGE SCALE GENOMIC DNA]</scope>
    <source>
        <strain evidence="7 8">DSM 27063</strain>
    </source>
</reference>
<dbReference type="SUPFAM" id="SSF88688">
    <property type="entry name" value="Families 57/38 glycoside transferase middle domain"/>
    <property type="match status" value="1"/>
</dbReference>
<dbReference type="RefSeq" id="WP_083578107.1">
    <property type="nucleotide sequence ID" value="NZ_FQZE01000006.1"/>
</dbReference>
<gene>
    <name evidence="7" type="ORF">SAMN05444280_10636</name>
</gene>
<dbReference type="InterPro" id="IPR011330">
    <property type="entry name" value="Glyco_hydro/deAcase_b/a-brl"/>
</dbReference>
<dbReference type="GO" id="GO:0004559">
    <property type="term" value="F:alpha-mannosidase activity"/>
    <property type="evidence" value="ECO:0007669"/>
    <property type="project" value="InterPro"/>
</dbReference>
<keyword evidence="5" id="KW-0732">Signal</keyword>
<dbReference type="SMART" id="SM00872">
    <property type="entry name" value="Alpha-mann_mid"/>
    <property type="match status" value="1"/>
</dbReference>
<evidence type="ECO:0000313" key="8">
    <source>
        <dbReference type="Proteomes" id="UP000184050"/>
    </source>
</evidence>
<dbReference type="Gene3D" id="1.20.1270.50">
    <property type="entry name" value="Glycoside hydrolase family 38, central domain"/>
    <property type="match status" value="1"/>
</dbReference>
<dbReference type="InterPro" id="IPR000602">
    <property type="entry name" value="Glyco_hydro_38_N"/>
</dbReference>